<dbReference type="SMART" id="SM00534">
    <property type="entry name" value="MUTSac"/>
    <property type="match status" value="1"/>
</dbReference>
<comment type="caution">
    <text evidence="12">The sequence shown here is derived from an EMBL/GenBank/DDBJ whole genome shotgun (WGS) entry which is preliminary data.</text>
</comment>
<evidence type="ECO:0000256" key="6">
    <source>
        <dbReference type="ARBA" id="ARBA00023125"/>
    </source>
</evidence>
<dbReference type="Pfam" id="PF00488">
    <property type="entry name" value="MutS_V"/>
    <property type="match status" value="1"/>
</dbReference>
<dbReference type="Proteomes" id="UP000886998">
    <property type="component" value="Unassembled WGS sequence"/>
</dbReference>
<comment type="similarity">
    <text evidence="2 9">Belongs to the DNA mismatch repair MutS family.</text>
</comment>
<dbReference type="InterPro" id="IPR007695">
    <property type="entry name" value="DNA_mismatch_repair_MutS-lik_N"/>
</dbReference>
<evidence type="ECO:0000313" key="13">
    <source>
        <dbReference type="Proteomes" id="UP000886998"/>
    </source>
</evidence>
<dbReference type="InterPro" id="IPR027417">
    <property type="entry name" value="P-loop_NTPase"/>
</dbReference>
<accession>A0A8X6YK05</accession>
<feature type="domain" description="DNA mismatch repair proteins mutS family" evidence="11">
    <location>
        <begin position="721"/>
        <end position="737"/>
    </location>
</feature>
<dbReference type="NCBIfam" id="NF003810">
    <property type="entry name" value="PRK05399.1"/>
    <property type="match status" value="1"/>
</dbReference>
<keyword evidence="3 9" id="KW-0547">Nucleotide-binding</keyword>
<dbReference type="InterPro" id="IPR000432">
    <property type="entry name" value="DNA_mismatch_repair_MutS_C"/>
</dbReference>
<keyword evidence="7 9" id="KW-0234">DNA repair</keyword>
<dbReference type="InterPro" id="IPR007860">
    <property type="entry name" value="DNA_mmatch_repair_MutS_con_dom"/>
</dbReference>
<proteinExistence type="inferred from homology"/>
<evidence type="ECO:0000256" key="3">
    <source>
        <dbReference type="ARBA" id="ARBA00022741"/>
    </source>
</evidence>
<dbReference type="Gene3D" id="3.40.50.300">
    <property type="entry name" value="P-loop containing nucleotide triphosphate hydrolases"/>
    <property type="match status" value="1"/>
</dbReference>
<evidence type="ECO:0000256" key="7">
    <source>
        <dbReference type="ARBA" id="ARBA00023204"/>
    </source>
</evidence>
<dbReference type="SMART" id="SM00533">
    <property type="entry name" value="MUTSd"/>
    <property type="match status" value="1"/>
</dbReference>
<comment type="subcellular location">
    <subcellularLocation>
        <location evidence="1">Nucleus</location>
    </subcellularLocation>
</comment>
<dbReference type="Gene3D" id="3.30.420.110">
    <property type="entry name" value="MutS, connector domain"/>
    <property type="match status" value="1"/>
</dbReference>
<dbReference type="SUPFAM" id="SSF48334">
    <property type="entry name" value="DNA repair protein MutS, domain III"/>
    <property type="match status" value="1"/>
</dbReference>
<dbReference type="AlphaFoldDB" id="A0A8X6YK05"/>
<sequence>MSESLAAEFISYYNNLTQVNGTCRIFERNDKYCCYGIDAKLIAKILTSVKLKLLEADGESLHYVSMTKGHFIEVLRHLLFIIQYKVKIMRNFGTGKNSNWKPVGEASPGNLTSVEDLLFDHNSYAMPQRGLLAVKITNESNEMVVGVTFCDPILREFQMCQFVDNPQLSTLQSVIAQLSPQECLLPVIKNKRNEYPSKSVVDEMLKLHNISKTETEFTESSVTTDLNRLLQLGEEETFHNAHTEAYGMKVAHHSMGAILKYLGLMSDTSNHGQFVLSIFKSELFAKVDLSCELGLGLFPEMKSDFHLKTYLFGFLNSCFTGAGERLLIQWIKQPLMDIRKIEERLDVVEMFMGDLNKRQAITKIIAKFTDIEMLCRKIQRRKAGLQDLYKIYQMLKMVPMLVEALTKDFPHRCVEEIFVSDFQGIMDDCEKFVDMISQTLDFDAIENKEFVVKAEFDEKLSDLRKQMSKCKSKIDDELDQVKQNLGITTVKLEMFEKIGFAFRLTLKEERFVRNRKDYITIDTRSSGVRFQTVTLKEKNEKYCNLRKDYEEMQKEIVDNMVEVSASYIQPLRILSCKIAWLDVALSLTRVACKSSIGYVRPKLKEKGECHIVLKDCRHPYLEDTVRSYIPNDVEITKDKHRFYFVTGPNMGGKSTFIRSVALSVLLAQIGCYVPCSAAEISVVDAFFTRIGASDNPSKAMSTFMYEMLEMKNMISNSTSDSLLIIDEMGRGTSTYDGFGLSWAISRRVAEKIKAPCLFATHFHDLTTLSDVIPSIGNLHVDAICSKEKVTFLYHVKPGVCSESFGIHVAKLAAFPHEVIELAEKKLEELEKSCISLDQISSEFAGLPHGDEFIQIVQEAFPSSACRPKKRKIESNGEPMDVEVNDGKSSNIPEDYLLSSEMPTLFKDYETSKRLLTILEEMEKKLECSQ</sequence>
<keyword evidence="5" id="KW-0067">ATP-binding</keyword>
<comment type="function">
    <text evidence="9">Component of the post-replicative DNA mismatch repair system (MMR).</text>
</comment>
<evidence type="ECO:0000259" key="11">
    <source>
        <dbReference type="PROSITE" id="PS00486"/>
    </source>
</evidence>
<dbReference type="GO" id="GO:0006298">
    <property type="term" value="P:mismatch repair"/>
    <property type="evidence" value="ECO:0007669"/>
    <property type="project" value="InterPro"/>
</dbReference>
<dbReference type="PANTHER" id="PTHR11361">
    <property type="entry name" value="DNA MISMATCH REPAIR PROTEIN MUTS FAMILY MEMBER"/>
    <property type="match status" value="1"/>
</dbReference>
<dbReference type="GO" id="GO:0006312">
    <property type="term" value="P:mitotic recombination"/>
    <property type="evidence" value="ECO:0007669"/>
    <property type="project" value="TreeGrafter"/>
</dbReference>
<dbReference type="PANTHER" id="PTHR11361:SF35">
    <property type="entry name" value="DNA MISMATCH REPAIR PROTEIN MSH2"/>
    <property type="match status" value="1"/>
</dbReference>
<dbReference type="PIRSF" id="PIRSF005813">
    <property type="entry name" value="MSH2"/>
    <property type="match status" value="1"/>
</dbReference>
<dbReference type="GO" id="GO:0140664">
    <property type="term" value="F:ATP-dependent DNA damage sensor activity"/>
    <property type="evidence" value="ECO:0007669"/>
    <property type="project" value="InterPro"/>
</dbReference>
<dbReference type="InterPro" id="IPR045076">
    <property type="entry name" value="MutS"/>
</dbReference>
<evidence type="ECO:0000313" key="12">
    <source>
        <dbReference type="EMBL" id="GFY72924.1"/>
    </source>
</evidence>
<evidence type="ECO:0000256" key="5">
    <source>
        <dbReference type="ARBA" id="ARBA00022840"/>
    </source>
</evidence>
<evidence type="ECO:0000256" key="1">
    <source>
        <dbReference type="ARBA" id="ARBA00004123"/>
    </source>
</evidence>
<keyword evidence="10" id="KW-0175">Coiled coil</keyword>
<dbReference type="GO" id="GO:0032301">
    <property type="term" value="C:MutSalpha complex"/>
    <property type="evidence" value="ECO:0007669"/>
    <property type="project" value="TreeGrafter"/>
</dbReference>
<organism evidence="12 13">
    <name type="scientific">Trichonephila inaurata madagascariensis</name>
    <dbReference type="NCBI Taxonomy" id="2747483"/>
    <lineage>
        <taxon>Eukaryota</taxon>
        <taxon>Metazoa</taxon>
        <taxon>Ecdysozoa</taxon>
        <taxon>Arthropoda</taxon>
        <taxon>Chelicerata</taxon>
        <taxon>Arachnida</taxon>
        <taxon>Araneae</taxon>
        <taxon>Araneomorphae</taxon>
        <taxon>Entelegynae</taxon>
        <taxon>Araneoidea</taxon>
        <taxon>Nephilidae</taxon>
        <taxon>Trichonephila</taxon>
        <taxon>Trichonephila inaurata</taxon>
    </lineage>
</organism>
<feature type="coiled-coil region" evidence="10">
    <location>
        <begin position="453"/>
        <end position="480"/>
    </location>
</feature>
<protein>
    <submittedName>
        <fullName evidence="12">DNA mismatch repair protein Msh2</fullName>
    </submittedName>
</protein>
<dbReference type="InterPro" id="IPR016151">
    <property type="entry name" value="DNA_mismatch_repair_MutS_N"/>
</dbReference>
<dbReference type="Pfam" id="PF05190">
    <property type="entry name" value="MutS_IV"/>
    <property type="match status" value="1"/>
</dbReference>
<dbReference type="PROSITE" id="PS00486">
    <property type="entry name" value="DNA_MISMATCH_REPAIR_2"/>
    <property type="match status" value="1"/>
</dbReference>
<dbReference type="Pfam" id="PF01624">
    <property type="entry name" value="MutS_I"/>
    <property type="match status" value="1"/>
</dbReference>
<dbReference type="GO" id="GO:0030983">
    <property type="term" value="F:mismatched DNA binding"/>
    <property type="evidence" value="ECO:0007669"/>
    <property type="project" value="InterPro"/>
</dbReference>
<reference evidence="12" key="1">
    <citation type="submission" date="2020-08" db="EMBL/GenBank/DDBJ databases">
        <title>Multicomponent nature underlies the extraordinary mechanical properties of spider dragline silk.</title>
        <authorList>
            <person name="Kono N."/>
            <person name="Nakamura H."/>
            <person name="Mori M."/>
            <person name="Yoshida Y."/>
            <person name="Ohtoshi R."/>
            <person name="Malay A.D."/>
            <person name="Moran D.A.P."/>
            <person name="Tomita M."/>
            <person name="Numata K."/>
            <person name="Arakawa K."/>
        </authorList>
    </citation>
    <scope>NUCLEOTIDE SEQUENCE</scope>
</reference>
<evidence type="ECO:0000256" key="9">
    <source>
        <dbReference type="RuleBase" id="RU003756"/>
    </source>
</evidence>
<gene>
    <name evidence="12" type="primary">MSH2</name>
    <name evidence="12" type="ORF">TNIN_154481</name>
</gene>
<evidence type="ECO:0000256" key="2">
    <source>
        <dbReference type="ARBA" id="ARBA00006271"/>
    </source>
</evidence>
<dbReference type="Gene3D" id="3.40.1170.10">
    <property type="entry name" value="DNA repair protein MutS, domain I"/>
    <property type="match status" value="1"/>
</dbReference>
<evidence type="ECO:0000256" key="8">
    <source>
        <dbReference type="ARBA" id="ARBA00023242"/>
    </source>
</evidence>
<keyword evidence="4 9" id="KW-0227">DNA damage</keyword>
<dbReference type="InterPro" id="IPR036187">
    <property type="entry name" value="DNA_mismatch_repair_MutS_sf"/>
</dbReference>
<dbReference type="SUPFAM" id="SSF52540">
    <property type="entry name" value="P-loop containing nucleoside triphosphate hydrolases"/>
    <property type="match status" value="1"/>
</dbReference>
<keyword evidence="6 9" id="KW-0238">DNA-binding</keyword>
<dbReference type="Pfam" id="PF05188">
    <property type="entry name" value="MutS_II"/>
    <property type="match status" value="1"/>
</dbReference>
<dbReference type="InterPro" id="IPR007696">
    <property type="entry name" value="DNA_mismatch_repair_MutS_core"/>
</dbReference>
<dbReference type="EMBL" id="BMAV01019736">
    <property type="protein sequence ID" value="GFY72924.1"/>
    <property type="molecule type" value="Genomic_DNA"/>
</dbReference>
<keyword evidence="13" id="KW-1185">Reference proteome</keyword>
<dbReference type="OrthoDB" id="6423086at2759"/>
<evidence type="ECO:0000256" key="10">
    <source>
        <dbReference type="SAM" id="Coils"/>
    </source>
</evidence>
<dbReference type="InterPro" id="IPR011184">
    <property type="entry name" value="DNA_mismatch_repair_Msh2"/>
</dbReference>
<dbReference type="InterPro" id="IPR007861">
    <property type="entry name" value="DNA_mismatch_repair_MutS_clamp"/>
</dbReference>
<dbReference type="GO" id="GO:0005524">
    <property type="term" value="F:ATP binding"/>
    <property type="evidence" value="ECO:0007669"/>
    <property type="project" value="UniProtKB-KW"/>
</dbReference>
<dbReference type="InterPro" id="IPR036678">
    <property type="entry name" value="MutS_con_dom_sf"/>
</dbReference>
<keyword evidence="8" id="KW-0539">Nucleus</keyword>
<dbReference type="Pfam" id="PF05192">
    <property type="entry name" value="MutS_III"/>
    <property type="match status" value="1"/>
</dbReference>
<evidence type="ECO:0000256" key="4">
    <source>
        <dbReference type="ARBA" id="ARBA00022763"/>
    </source>
</evidence>
<name>A0A8X6YK05_9ARAC</name>
<dbReference type="Gene3D" id="1.10.1420.10">
    <property type="match status" value="2"/>
</dbReference>